<dbReference type="RefSeq" id="WP_075868730.1">
    <property type="nucleotide sequence ID" value="NZ_CALYQA010000004.1"/>
</dbReference>
<organism evidence="3 4">
    <name type="scientific">Bartonella apis</name>
    <dbReference type="NCBI Taxonomy" id="1686310"/>
    <lineage>
        <taxon>Bacteria</taxon>
        <taxon>Pseudomonadati</taxon>
        <taxon>Pseudomonadota</taxon>
        <taxon>Alphaproteobacteria</taxon>
        <taxon>Hyphomicrobiales</taxon>
        <taxon>Bartonellaceae</taxon>
        <taxon>Bartonella</taxon>
    </lineage>
</organism>
<keyword evidence="2" id="KW-1133">Transmembrane helix</keyword>
<reference evidence="3 4" key="1">
    <citation type="submission" date="2016-12" db="EMBL/GenBank/DDBJ databases">
        <title>Comparative genomics of Bartonella apis.</title>
        <authorList>
            <person name="Engel P."/>
        </authorList>
    </citation>
    <scope>NUCLEOTIDE SEQUENCE [LARGE SCALE GENOMIC DNA]</scope>
    <source>
        <strain evidence="3 4">PEB0149</strain>
    </source>
</reference>
<dbReference type="EMBL" id="LXYT01000001">
    <property type="protein sequence ID" value="OLY43652.1"/>
    <property type="molecule type" value="Genomic_DNA"/>
</dbReference>
<dbReference type="OrthoDB" id="7926405at2"/>
<accession>A0A1R0F9S3</accession>
<evidence type="ECO:0000256" key="1">
    <source>
        <dbReference type="SAM" id="MobiDB-lite"/>
    </source>
</evidence>
<comment type="caution">
    <text evidence="3">The sequence shown here is derived from an EMBL/GenBank/DDBJ whole genome shotgun (WGS) entry which is preliminary data.</text>
</comment>
<name>A0A1R0F9S3_9HYPH</name>
<keyword evidence="2" id="KW-0812">Transmembrane</keyword>
<evidence type="ECO:0000256" key="2">
    <source>
        <dbReference type="SAM" id="Phobius"/>
    </source>
</evidence>
<keyword evidence="2" id="KW-0472">Membrane</keyword>
<evidence type="ECO:0000313" key="3">
    <source>
        <dbReference type="EMBL" id="OLY43652.1"/>
    </source>
</evidence>
<dbReference type="Proteomes" id="UP000187344">
    <property type="component" value="Unassembled WGS sequence"/>
</dbReference>
<evidence type="ECO:0000313" key="4">
    <source>
        <dbReference type="Proteomes" id="UP000187344"/>
    </source>
</evidence>
<gene>
    <name evidence="3" type="ORF">PEB0149_010850</name>
</gene>
<dbReference type="AlphaFoldDB" id="A0A1R0F9S3"/>
<feature type="region of interest" description="Disordered" evidence="1">
    <location>
        <begin position="81"/>
        <end position="118"/>
    </location>
</feature>
<protein>
    <submittedName>
        <fullName evidence="3">Uncharacterized protein</fullName>
    </submittedName>
</protein>
<sequence length="118" mass="13111">MKKLRWRRIIGLVILLIVFIAGLWWGYSYFFKDSGEINGEKGLPEGAAISLPKVPLTPSDMTQAQKQDVINKLMEDAKASALKSGQSEEQAENFAREAGEVARQAMNRPSTVDGDKEQ</sequence>
<proteinExistence type="predicted"/>
<feature type="transmembrane region" description="Helical" evidence="2">
    <location>
        <begin position="9"/>
        <end position="27"/>
    </location>
</feature>
<keyword evidence="4" id="KW-1185">Reference proteome</keyword>